<evidence type="ECO:0000313" key="3">
    <source>
        <dbReference type="Proteomes" id="UP001595377"/>
    </source>
</evidence>
<organism evidence="2 3">
    <name type="scientific">Shinella pollutisoli</name>
    <dbReference type="NCBI Taxonomy" id="2250594"/>
    <lineage>
        <taxon>Bacteria</taxon>
        <taxon>Pseudomonadati</taxon>
        <taxon>Pseudomonadota</taxon>
        <taxon>Alphaproteobacteria</taxon>
        <taxon>Hyphomicrobiales</taxon>
        <taxon>Rhizobiaceae</taxon>
        <taxon>Shinella</taxon>
    </lineage>
</organism>
<proteinExistence type="predicted"/>
<name>A0ABV7DGM5_9HYPH</name>
<protein>
    <submittedName>
        <fullName evidence="2">Uncharacterized protein</fullName>
    </submittedName>
</protein>
<accession>A0ABV7DGM5</accession>
<keyword evidence="3" id="KW-1185">Reference proteome</keyword>
<evidence type="ECO:0000313" key="2">
    <source>
        <dbReference type="EMBL" id="MFC3073460.1"/>
    </source>
</evidence>
<dbReference type="EMBL" id="JBHRSP010000016">
    <property type="protein sequence ID" value="MFC3073460.1"/>
    <property type="molecule type" value="Genomic_DNA"/>
</dbReference>
<comment type="caution">
    <text evidence="2">The sequence shown here is derived from an EMBL/GenBank/DDBJ whole genome shotgun (WGS) entry which is preliminary data.</text>
</comment>
<dbReference type="RefSeq" id="WP_257318209.1">
    <property type="nucleotide sequence ID" value="NZ_JANFDG010000044.1"/>
</dbReference>
<gene>
    <name evidence="2" type="ORF">ACFOHH_10125</name>
</gene>
<sequence length="65" mass="7120">MNKTRRPGMHAGPADSHIRAGLPVHRPNVIKLNHAPDIAHRKTRNADPGAPETTMEGPFDGFDFP</sequence>
<dbReference type="Proteomes" id="UP001595377">
    <property type="component" value="Unassembled WGS sequence"/>
</dbReference>
<reference evidence="3" key="1">
    <citation type="journal article" date="2019" name="Int. J. Syst. Evol. Microbiol.">
        <title>The Global Catalogue of Microorganisms (GCM) 10K type strain sequencing project: providing services to taxonomists for standard genome sequencing and annotation.</title>
        <authorList>
            <consortium name="The Broad Institute Genomics Platform"/>
            <consortium name="The Broad Institute Genome Sequencing Center for Infectious Disease"/>
            <person name="Wu L."/>
            <person name="Ma J."/>
        </authorList>
    </citation>
    <scope>NUCLEOTIDE SEQUENCE [LARGE SCALE GENOMIC DNA]</scope>
    <source>
        <strain evidence="3">KCTC 52677</strain>
    </source>
</reference>
<feature type="region of interest" description="Disordered" evidence="1">
    <location>
        <begin position="1"/>
        <end position="65"/>
    </location>
</feature>
<evidence type="ECO:0000256" key="1">
    <source>
        <dbReference type="SAM" id="MobiDB-lite"/>
    </source>
</evidence>